<evidence type="ECO:0000256" key="1">
    <source>
        <dbReference type="SAM" id="MobiDB-lite"/>
    </source>
</evidence>
<keyword evidence="3" id="KW-1185">Reference proteome</keyword>
<dbReference type="PANTHER" id="PTHR37932">
    <property type="entry name" value="SMALL LYSINE-RICH PROTEIN 1"/>
    <property type="match status" value="1"/>
</dbReference>
<name>A0AAE1GKE9_PETCI</name>
<accession>A0AAE1GKE9</accession>
<dbReference type="AlphaFoldDB" id="A0AAE1GKE9"/>
<dbReference type="InterPro" id="IPR037760">
    <property type="entry name" value="SMKR1"/>
</dbReference>
<comment type="caution">
    <text evidence="2">The sequence shown here is derived from an EMBL/GenBank/DDBJ whole genome shotgun (WGS) entry which is preliminary data.</text>
</comment>
<evidence type="ECO:0000313" key="2">
    <source>
        <dbReference type="EMBL" id="KAK3893491.1"/>
    </source>
</evidence>
<protein>
    <submittedName>
        <fullName evidence="2">Uncharacterized protein</fullName>
    </submittedName>
</protein>
<dbReference type="PANTHER" id="PTHR37932:SF1">
    <property type="entry name" value="SMALL LYSINE-RICH PROTEIN 1"/>
    <property type="match status" value="1"/>
</dbReference>
<dbReference type="EMBL" id="JAWQEG010000203">
    <property type="protein sequence ID" value="KAK3893491.1"/>
    <property type="molecule type" value="Genomic_DNA"/>
</dbReference>
<gene>
    <name evidence="2" type="ORF">Pcinc_002710</name>
</gene>
<sequence length="214" mass="24642">MDFYMDFDFSQDRWLFYQNIQNANGILDEHQRRRRIRRVVSDRMNPFVAMEDQECIARFRLRKDTMHDLIQEIQDELLVTQDRKGVPIPPHLQVLIAVASMGNGSYQIVQGDCFSVSQTSMAGRQDVNKGNPGESSKKSVKNPEKKNDKQTKKKSKKRASKDSAEGRIHVDILGETAMQNALYICHSVQELLSWRGYPWTPGGKKQKKAKKGEK</sequence>
<feature type="compositionally biased region" description="Basic and acidic residues" evidence="1">
    <location>
        <begin position="135"/>
        <end position="150"/>
    </location>
</feature>
<proteinExistence type="predicted"/>
<organism evidence="2 3">
    <name type="scientific">Petrolisthes cinctipes</name>
    <name type="common">Flat porcelain crab</name>
    <dbReference type="NCBI Taxonomy" id="88211"/>
    <lineage>
        <taxon>Eukaryota</taxon>
        <taxon>Metazoa</taxon>
        <taxon>Ecdysozoa</taxon>
        <taxon>Arthropoda</taxon>
        <taxon>Crustacea</taxon>
        <taxon>Multicrustacea</taxon>
        <taxon>Malacostraca</taxon>
        <taxon>Eumalacostraca</taxon>
        <taxon>Eucarida</taxon>
        <taxon>Decapoda</taxon>
        <taxon>Pleocyemata</taxon>
        <taxon>Anomura</taxon>
        <taxon>Galatheoidea</taxon>
        <taxon>Porcellanidae</taxon>
        <taxon>Petrolisthes</taxon>
    </lineage>
</organism>
<feature type="region of interest" description="Disordered" evidence="1">
    <location>
        <begin position="120"/>
        <end position="164"/>
    </location>
</feature>
<evidence type="ECO:0000313" key="3">
    <source>
        <dbReference type="Proteomes" id="UP001286313"/>
    </source>
</evidence>
<dbReference type="Proteomes" id="UP001286313">
    <property type="component" value="Unassembled WGS sequence"/>
</dbReference>
<reference evidence="2" key="1">
    <citation type="submission" date="2023-10" db="EMBL/GenBank/DDBJ databases">
        <title>Genome assemblies of two species of porcelain crab, Petrolisthes cinctipes and Petrolisthes manimaculis (Anomura: Porcellanidae).</title>
        <authorList>
            <person name="Angst P."/>
        </authorList>
    </citation>
    <scope>NUCLEOTIDE SEQUENCE</scope>
    <source>
        <strain evidence="2">PB745_01</strain>
        <tissue evidence="2">Gill</tissue>
    </source>
</reference>